<dbReference type="GO" id="GO:0005524">
    <property type="term" value="F:ATP binding"/>
    <property type="evidence" value="ECO:0007669"/>
    <property type="project" value="UniProtKB-KW"/>
</dbReference>
<dbReference type="PANTHER" id="PTHR30473">
    <property type="entry name" value="PROTEIN PHOH"/>
    <property type="match status" value="1"/>
</dbReference>
<dbReference type="EMBL" id="CP019645">
    <property type="protein sequence ID" value="AQQ60090.1"/>
    <property type="molecule type" value="Genomic_DNA"/>
</dbReference>
<dbReference type="InterPro" id="IPR027417">
    <property type="entry name" value="P-loop_NTPase"/>
</dbReference>
<dbReference type="SUPFAM" id="SSF88723">
    <property type="entry name" value="PIN domain-like"/>
    <property type="match status" value="1"/>
</dbReference>
<dbReference type="PANTHER" id="PTHR30473:SF2">
    <property type="entry name" value="PIN DOMAIN-CONTAINING PROTEIN"/>
    <property type="match status" value="1"/>
</dbReference>
<dbReference type="Gene3D" id="3.40.50.300">
    <property type="entry name" value="P-loop containing nucleotide triphosphate hydrolases"/>
    <property type="match status" value="1"/>
</dbReference>
<comment type="similarity">
    <text evidence="1">Belongs to the PhoH family.</text>
</comment>
<dbReference type="Pfam" id="PF02562">
    <property type="entry name" value="PhoH"/>
    <property type="match status" value="1"/>
</dbReference>
<dbReference type="Proteomes" id="UP000188298">
    <property type="component" value="Chromosome"/>
</dbReference>
<evidence type="ECO:0000313" key="6">
    <source>
        <dbReference type="EMBL" id="AQQ60090.1"/>
    </source>
</evidence>
<dbReference type="AlphaFoldDB" id="A0A1Q2LHZ0"/>
<evidence type="ECO:0000256" key="3">
    <source>
        <dbReference type="ARBA" id="ARBA00022840"/>
    </source>
</evidence>
<dbReference type="InterPro" id="IPR003714">
    <property type="entry name" value="PhoH"/>
</dbReference>
<name>A0A1Q2LHZ0_9HELI</name>
<dbReference type="SUPFAM" id="SSF52540">
    <property type="entry name" value="P-loop containing nucleoside triphosphate hydrolases"/>
    <property type="match status" value="1"/>
</dbReference>
<accession>A0A1Q2LHZ0</accession>
<dbReference type="Pfam" id="PF13638">
    <property type="entry name" value="PIN_4"/>
    <property type="match status" value="1"/>
</dbReference>
<evidence type="ECO:0000256" key="4">
    <source>
        <dbReference type="ARBA" id="ARBA00046345"/>
    </source>
</evidence>
<dbReference type="InterPro" id="IPR002716">
    <property type="entry name" value="PIN_dom"/>
</dbReference>
<proteinExistence type="inferred from homology"/>
<comment type="similarity">
    <text evidence="4">In the N-terminal section; belongs to the PINc/VapC protein family.</text>
</comment>
<evidence type="ECO:0000256" key="2">
    <source>
        <dbReference type="ARBA" id="ARBA00022741"/>
    </source>
</evidence>
<gene>
    <name evidence="6" type="ORF">XJ32_08275</name>
</gene>
<dbReference type="KEGG" id="hbl:XJ32_08275"/>
<evidence type="ECO:0000313" key="7">
    <source>
        <dbReference type="Proteomes" id="UP000188298"/>
    </source>
</evidence>
<reference evidence="6 7" key="1">
    <citation type="submission" date="2017-02" db="EMBL/GenBank/DDBJ databases">
        <title>Whole genome sequencing of Helicobacter bilis strain AAQJH.</title>
        <authorList>
            <person name="Conlan S."/>
            <person name="Thomas P.J."/>
            <person name="Mullikin J."/>
            <person name="Palmore T.N."/>
            <person name="Frank K.M."/>
            <person name="Segre J.A."/>
        </authorList>
    </citation>
    <scope>NUCLEOTIDE SEQUENCE [LARGE SCALE GENOMIC DNA]</scope>
    <source>
        <strain evidence="6 7">AAQJH</strain>
    </source>
</reference>
<dbReference type="GO" id="GO:0005829">
    <property type="term" value="C:cytosol"/>
    <property type="evidence" value="ECO:0007669"/>
    <property type="project" value="TreeGrafter"/>
</dbReference>
<sequence>MLKLSLYFSIRGVMQQVLLDTSIILDNTQNLIDLHNKNMELFITDIVLEELDRKKDQQSESGYFAREFFRRIHNVSKESMTSITPQLSTDYITCIVFQAQDICVPLFVITRTIYRTAHSDYGFNDARLREIAKDYRLLLLTNDIALRVRSMIENIESSSLNQAAIASPKEISFIHKIELLRDGSDTEEFSQSDTFKKLSNWHIFEINEMDMTDSMRYETGRKHFGIKQNDTLEILDLDSIIATQKPYILPLNVEQKLAYAILLHANNYVSIITGSTGSGKTLTALQAGIALQKMGVVDGIVYLRNTITANDKEAELGFRKGDEDQKLHYFMYPLFSSINFIIERLKEHSLAKRIEYKGESKGFDKEHATQYFLDKHRIEVMDIAHARGITLHNKFVIFDEVQNASDATIKLIGTRMGEKSRIVFLGDYNQIDHPYLSRLRNGALSLLLKAQKDDFIFGLQLKHTIRSEIASWFDSNF</sequence>
<dbReference type="InterPro" id="IPR051451">
    <property type="entry name" value="PhoH2-like"/>
</dbReference>
<dbReference type="InterPro" id="IPR029060">
    <property type="entry name" value="PIN-like_dom_sf"/>
</dbReference>
<evidence type="ECO:0000259" key="5">
    <source>
        <dbReference type="PROSITE" id="PS51192"/>
    </source>
</evidence>
<evidence type="ECO:0000256" key="1">
    <source>
        <dbReference type="ARBA" id="ARBA00010393"/>
    </source>
</evidence>
<keyword evidence="3" id="KW-0067">ATP-binding</keyword>
<feature type="domain" description="Helicase ATP-binding" evidence="5">
    <location>
        <begin position="261"/>
        <end position="433"/>
    </location>
</feature>
<dbReference type="Gene3D" id="3.40.50.1010">
    <property type="entry name" value="5'-nuclease"/>
    <property type="match status" value="1"/>
</dbReference>
<organism evidence="6 7">
    <name type="scientific">Helicobacter bilis</name>
    <dbReference type="NCBI Taxonomy" id="37372"/>
    <lineage>
        <taxon>Bacteria</taxon>
        <taxon>Pseudomonadati</taxon>
        <taxon>Campylobacterota</taxon>
        <taxon>Epsilonproteobacteria</taxon>
        <taxon>Campylobacterales</taxon>
        <taxon>Helicobacteraceae</taxon>
        <taxon>Helicobacter</taxon>
    </lineage>
</organism>
<dbReference type="PROSITE" id="PS51192">
    <property type="entry name" value="HELICASE_ATP_BIND_1"/>
    <property type="match status" value="1"/>
</dbReference>
<dbReference type="InterPro" id="IPR014001">
    <property type="entry name" value="Helicase_ATP-bd"/>
</dbReference>
<keyword evidence="2" id="KW-0547">Nucleotide-binding</keyword>
<protein>
    <submittedName>
        <fullName evidence="6">PhoH-family protein</fullName>
    </submittedName>
</protein>